<dbReference type="GO" id="GO:0008955">
    <property type="term" value="F:peptidoglycan glycosyltransferase activity"/>
    <property type="evidence" value="ECO:0007669"/>
    <property type="project" value="UniProtKB-EC"/>
</dbReference>
<evidence type="ECO:0000256" key="13">
    <source>
        <dbReference type="ARBA" id="ARBA00041418"/>
    </source>
</evidence>
<feature type="transmembrane region" description="Helical" evidence="16">
    <location>
        <begin position="271"/>
        <end position="297"/>
    </location>
</feature>
<name>A0A6N4SUC5_CYTH3</name>
<evidence type="ECO:0000256" key="7">
    <source>
        <dbReference type="ARBA" id="ARBA00022989"/>
    </source>
</evidence>
<keyword evidence="6" id="KW-0573">Peptidoglycan synthesis</keyword>
<dbReference type="RefSeq" id="WP_011586100.1">
    <property type="nucleotide sequence ID" value="NC_008255.1"/>
</dbReference>
<dbReference type="EMBL" id="CP000383">
    <property type="protein sequence ID" value="ABG59990.1"/>
    <property type="molecule type" value="Genomic_DNA"/>
</dbReference>
<evidence type="ECO:0000256" key="14">
    <source>
        <dbReference type="ARBA" id="ARBA00044770"/>
    </source>
</evidence>
<dbReference type="PANTHER" id="PTHR30474">
    <property type="entry name" value="CELL CYCLE PROTEIN"/>
    <property type="match status" value="1"/>
</dbReference>
<reference evidence="17 18" key="1">
    <citation type="journal article" date="2007" name="Appl. Environ. Microbiol.">
        <title>Genome sequence of the cellulolytic gliding bacterium Cytophaga hutchinsonii.</title>
        <authorList>
            <person name="Xie G."/>
            <person name="Bruce D.C."/>
            <person name="Challacombe J.F."/>
            <person name="Chertkov O."/>
            <person name="Detter J.C."/>
            <person name="Gilna P."/>
            <person name="Han C.S."/>
            <person name="Lucas S."/>
            <person name="Misra M."/>
            <person name="Myers G.L."/>
            <person name="Richardson P."/>
            <person name="Tapia R."/>
            <person name="Thayer N."/>
            <person name="Thompson L.S."/>
            <person name="Brettin T.S."/>
            <person name="Henrissat B."/>
            <person name="Wilson D.B."/>
            <person name="McBride M.J."/>
        </authorList>
    </citation>
    <scope>NUCLEOTIDE SEQUENCE [LARGE SCALE GENOMIC DNA]</scope>
    <source>
        <strain evidence="18">ATCC 33406 / DSM 1761 / CIP 103989 / NBRC 15051 / NCIMB 9469 / D465</strain>
    </source>
</reference>
<accession>A0A6N4SUC5</accession>
<evidence type="ECO:0000256" key="1">
    <source>
        <dbReference type="ARBA" id="ARBA00004141"/>
    </source>
</evidence>
<evidence type="ECO:0000256" key="10">
    <source>
        <dbReference type="ARBA" id="ARBA00033270"/>
    </source>
</evidence>
<feature type="transmembrane region" description="Helical" evidence="16">
    <location>
        <begin position="83"/>
        <end position="103"/>
    </location>
</feature>
<evidence type="ECO:0000256" key="15">
    <source>
        <dbReference type="ARBA" id="ARBA00049902"/>
    </source>
</evidence>
<dbReference type="GO" id="GO:0051301">
    <property type="term" value="P:cell division"/>
    <property type="evidence" value="ECO:0007669"/>
    <property type="project" value="UniProtKB-KW"/>
</dbReference>
<dbReference type="OrthoDB" id="9812661at2"/>
<feature type="transmembrane region" description="Helical" evidence="16">
    <location>
        <begin position="195"/>
        <end position="213"/>
    </location>
</feature>
<protein>
    <recommendedName>
        <fullName evidence="12">Probable peptidoglycan glycosyltransferase FtsW</fullName>
        <ecNumber evidence="14">2.4.99.28</ecNumber>
    </recommendedName>
    <alternativeName>
        <fullName evidence="13">Cell division protein FtsW</fullName>
    </alternativeName>
    <alternativeName>
        <fullName evidence="10">Cell wall polymerase</fullName>
    </alternativeName>
    <alternativeName>
        <fullName evidence="9">Peptidoglycan polymerase</fullName>
    </alternativeName>
</protein>
<keyword evidence="4 16" id="KW-0812">Transmembrane</keyword>
<sequence>MTLNRITDWLKENLKGDPFIWSIILILSLISLAVVYSASSSLAFQKKDGDTMYYLTKHGGLVVVSLILVWLGHKINYKYYSRLSRLALIISVPLLLFTFLMGTESGGATRWLMIPIINQSFQPSDLAKLALIANLASMLAKRQANIEDFKESFIPIVFWAGAICGLIALSNLSTAMILFSTCLLLMFIGRVPVKYLFMLVIVGAICGTIALKIGQRLETAISRIEHFFDDSGEVPYQAEQAFIAIWNGGLFGKGPGNSDLKYFLPQSSSDFIYAIIIEEYGFIGGMFVLFLYLALLYRGMKTVVNSERAYGGLLSAGVAFSLVGQAMINMGVAVGLGPITGQPLPLLSMGGTSLLFTGLSLGIILSVSRGDIKESNSNPAEVQNA</sequence>
<evidence type="ECO:0000256" key="4">
    <source>
        <dbReference type="ARBA" id="ARBA00022692"/>
    </source>
</evidence>
<proteinExistence type="inferred from homology"/>
<dbReference type="Proteomes" id="UP000001822">
    <property type="component" value="Chromosome"/>
</dbReference>
<evidence type="ECO:0000256" key="2">
    <source>
        <dbReference type="ARBA" id="ARBA00022676"/>
    </source>
</evidence>
<keyword evidence="17" id="KW-0131">Cell cycle</keyword>
<dbReference type="Pfam" id="PF01098">
    <property type="entry name" value="FTSW_RODA_SPOVE"/>
    <property type="match status" value="1"/>
</dbReference>
<keyword evidence="17" id="KW-0132">Cell division</keyword>
<evidence type="ECO:0000256" key="16">
    <source>
        <dbReference type="SAM" id="Phobius"/>
    </source>
</evidence>
<dbReference type="EC" id="2.4.99.28" evidence="14"/>
<keyword evidence="2" id="KW-0328">Glycosyltransferase</keyword>
<feature type="transmembrane region" description="Helical" evidence="16">
    <location>
        <begin position="346"/>
        <end position="367"/>
    </location>
</feature>
<dbReference type="AlphaFoldDB" id="A0A6N4SUC5"/>
<feature type="transmembrane region" description="Helical" evidence="16">
    <location>
        <begin position="309"/>
        <end position="334"/>
    </location>
</feature>
<feature type="transmembrane region" description="Helical" evidence="16">
    <location>
        <begin position="20"/>
        <end position="39"/>
    </location>
</feature>
<feature type="transmembrane region" description="Helical" evidence="16">
    <location>
        <begin position="51"/>
        <end position="71"/>
    </location>
</feature>
<keyword evidence="18" id="KW-1185">Reference proteome</keyword>
<dbReference type="GO" id="GO:0008360">
    <property type="term" value="P:regulation of cell shape"/>
    <property type="evidence" value="ECO:0007669"/>
    <property type="project" value="UniProtKB-KW"/>
</dbReference>
<comment type="catalytic activity">
    <reaction evidence="15">
        <text>[GlcNAc-(1-&gt;4)-Mur2Ac(oyl-L-Ala-gamma-D-Glu-L-Lys-D-Ala-D-Ala)](n)-di-trans,octa-cis-undecaprenyl diphosphate + beta-D-GlcNAc-(1-&gt;4)-Mur2Ac(oyl-L-Ala-gamma-D-Glu-L-Lys-D-Ala-D-Ala)-di-trans,octa-cis-undecaprenyl diphosphate = [GlcNAc-(1-&gt;4)-Mur2Ac(oyl-L-Ala-gamma-D-Glu-L-Lys-D-Ala-D-Ala)](n+1)-di-trans,octa-cis-undecaprenyl diphosphate + di-trans,octa-cis-undecaprenyl diphosphate + H(+)</text>
        <dbReference type="Rhea" id="RHEA:23708"/>
        <dbReference type="Rhea" id="RHEA-COMP:9602"/>
        <dbReference type="Rhea" id="RHEA-COMP:9603"/>
        <dbReference type="ChEBI" id="CHEBI:15378"/>
        <dbReference type="ChEBI" id="CHEBI:58405"/>
        <dbReference type="ChEBI" id="CHEBI:60033"/>
        <dbReference type="ChEBI" id="CHEBI:78435"/>
        <dbReference type="EC" id="2.4.99.28"/>
    </reaction>
</comment>
<organism evidence="17 18">
    <name type="scientific">Cytophaga hutchinsonii (strain ATCC 33406 / DSM 1761 / CIP 103989 / NBRC 15051 / NCIMB 9469 / D465)</name>
    <dbReference type="NCBI Taxonomy" id="269798"/>
    <lineage>
        <taxon>Bacteria</taxon>
        <taxon>Pseudomonadati</taxon>
        <taxon>Bacteroidota</taxon>
        <taxon>Cytophagia</taxon>
        <taxon>Cytophagales</taxon>
        <taxon>Cytophagaceae</taxon>
        <taxon>Cytophaga</taxon>
    </lineage>
</organism>
<comment type="subcellular location">
    <subcellularLocation>
        <location evidence="1">Membrane</location>
        <topology evidence="1">Multi-pass membrane protein</topology>
    </subcellularLocation>
</comment>
<evidence type="ECO:0000256" key="6">
    <source>
        <dbReference type="ARBA" id="ARBA00022984"/>
    </source>
</evidence>
<keyword evidence="5" id="KW-0133">Cell shape</keyword>
<evidence type="ECO:0000256" key="3">
    <source>
        <dbReference type="ARBA" id="ARBA00022679"/>
    </source>
</evidence>
<evidence type="ECO:0000313" key="18">
    <source>
        <dbReference type="Proteomes" id="UP000001822"/>
    </source>
</evidence>
<keyword evidence="8 16" id="KW-0472">Membrane</keyword>
<evidence type="ECO:0000256" key="11">
    <source>
        <dbReference type="ARBA" id="ARBA00038053"/>
    </source>
</evidence>
<evidence type="ECO:0000256" key="9">
    <source>
        <dbReference type="ARBA" id="ARBA00032370"/>
    </source>
</evidence>
<gene>
    <name evidence="17" type="primary">ftsW</name>
    <name evidence="17" type="ordered locus">CHU_2740</name>
</gene>
<comment type="similarity">
    <text evidence="11">Belongs to the SEDS family. FtsW subfamily.</text>
</comment>
<evidence type="ECO:0000256" key="5">
    <source>
        <dbReference type="ARBA" id="ARBA00022960"/>
    </source>
</evidence>
<dbReference type="InterPro" id="IPR001182">
    <property type="entry name" value="FtsW/RodA"/>
</dbReference>
<keyword evidence="3" id="KW-0808">Transferase</keyword>
<keyword evidence="7 16" id="KW-1133">Transmembrane helix</keyword>
<feature type="transmembrane region" description="Helical" evidence="16">
    <location>
        <begin position="156"/>
        <end position="188"/>
    </location>
</feature>
<dbReference type="GO" id="GO:0015648">
    <property type="term" value="F:lipid-linked peptidoglycan transporter activity"/>
    <property type="evidence" value="ECO:0007669"/>
    <property type="project" value="TreeGrafter"/>
</dbReference>
<dbReference type="GO" id="GO:0005886">
    <property type="term" value="C:plasma membrane"/>
    <property type="evidence" value="ECO:0007669"/>
    <property type="project" value="TreeGrafter"/>
</dbReference>
<evidence type="ECO:0000256" key="8">
    <source>
        <dbReference type="ARBA" id="ARBA00023136"/>
    </source>
</evidence>
<dbReference type="GO" id="GO:0009252">
    <property type="term" value="P:peptidoglycan biosynthetic process"/>
    <property type="evidence" value="ECO:0007669"/>
    <property type="project" value="UniProtKB-KW"/>
</dbReference>
<dbReference type="PANTHER" id="PTHR30474:SF2">
    <property type="entry name" value="PEPTIDOGLYCAN GLYCOSYLTRANSFERASE FTSW-RELATED"/>
    <property type="match status" value="1"/>
</dbReference>
<evidence type="ECO:0000256" key="12">
    <source>
        <dbReference type="ARBA" id="ARBA00041185"/>
    </source>
</evidence>
<evidence type="ECO:0000313" key="17">
    <source>
        <dbReference type="EMBL" id="ABG59990.1"/>
    </source>
</evidence>
<dbReference type="GO" id="GO:0032153">
    <property type="term" value="C:cell division site"/>
    <property type="evidence" value="ECO:0007669"/>
    <property type="project" value="TreeGrafter"/>
</dbReference>
<dbReference type="KEGG" id="chu:CHU_2740"/>